<dbReference type="PROSITE" id="PS51720">
    <property type="entry name" value="G_AIG1"/>
    <property type="match status" value="1"/>
</dbReference>
<dbReference type="AlphaFoldDB" id="A0A3Q0RNJ5"/>
<dbReference type="Pfam" id="PF04548">
    <property type="entry name" value="AIG1"/>
    <property type="match status" value="1"/>
</dbReference>
<sequence>FSISYYSFRSVDPDLRMVLLGKTGAGKSASGNTILRREDAFRSTLSPSSVTSECQKETGEFEGQNLTVVDTPGLFDNVNTDEEMMAEITRSICFAAPGPHVFLLVIPVGRFTNEERDTVRILQQMFGVTHYTMVLFTHVDDLVVSIEEFIAKTPALRDLVSQCGGGYHVFRNRDRDPAQVKELLEKINAMVQRNGGRYFTNNTFEKAEKVIMKEMERLQQRTKQHFC</sequence>
<name>A0A3Q0RNJ5_AMPCI</name>
<evidence type="ECO:0000256" key="3">
    <source>
        <dbReference type="ARBA" id="ARBA00023134"/>
    </source>
</evidence>
<evidence type="ECO:0000259" key="4">
    <source>
        <dbReference type="PROSITE" id="PS51720"/>
    </source>
</evidence>
<protein>
    <recommendedName>
        <fullName evidence="4">AIG1-type G domain-containing protein</fullName>
    </recommendedName>
</protein>
<dbReference type="CDD" id="cd01852">
    <property type="entry name" value="AIG1"/>
    <property type="match status" value="1"/>
</dbReference>
<evidence type="ECO:0000313" key="5">
    <source>
        <dbReference type="Ensembl" id="ENSACIP00000010240.1"/>
    </source>
</evidence>
<evidence type="ECO:0000256" key="2">
    <source>
        <dbReference type="ARBA" id="ARBA00022741"/>
    </source>
</evidence>
<dbReference type="Ensembl" id="ENSACIT00000010536.1">
    <property type="protein sequence ID" value="ENSACIP00000010240.1"/>
    <property type="gene ID" value="ENSACIG00000008001.1"/>
</dbReference>
<reference evidence="5" key="2">
    <citation type="submission" date="2025-09" db="UniProtKB">
        <authorList>
            <consortium name="Ensembl"/>
        </authorList>
    </citation>
    <scope>IDENTIFICATION</scope>
</reference>
<evidence type="ECO:0000313" key="6">
    <source>
        <dbReference type="Proteomes" id="UP000261340"/>
    </source>
</evidence>
<dbReference type="PANTHER" id="PTHR10903:SF186">
    <property type="entry name" value="GTPASE IMAP FAMILY MEMBER 4-LIKE-RELATED"/>
    <property type="match status" value="1"/>
</dbReference>
<dbReference type="PANTHER" id="PTHR10903">
    <property type="entry name" value="GTPASE, IMAP FAMILY MEMBER-RELATED"/>
    <property type="match status" value="1"/>
</dbReference>
<dbReference type="Proteomes" id="UP000261340">
    <property type="component" value="Unplaced"/>
</dbReference>
<dbReference type="SUPFAM" id="SSF52540">
    <property type="entry name" value="P-loop containing nucleoside triphosphate hydrolases"/>
    <property type="match status" value="1"/>
</dbReference>
<dbReference type="InterPro" id="IPR006703">
    <property type="entry name" value="G_AIG1"/>
</dbReference>
<dbReference type="Gene3D" id="3.40.50.300">
    <property type="entry name" value="P-loop containing nucleotide triphosphate hydrolases"/>
    <property type="match status" value="1"/>
</dbReference>
<organism evidence="5 6">
    <name type="scientific">Amphilophus citrinellus</name>
    <name type="common">Midas cichlid</name>
    <name type="synonym">Cichlasoma citrinellum</name>
    <dbReference type="NCBI Taxonomy" id="61819"/>
    <lineage>
        <taxon>Eukaryota</taxon>
        <taxon>Metazoa</taxon>
        <taxon>Chordata</taxon>
        <taxon>Craniata</taxon>
        <taxon>Vertebrata</taxon>
        <taxon>Euteleostomi</taxon>
        <taxon>Actinopterygii</taxon>
        <taxon>Neopterygii</taxon>
        <taxon>Teleostei</taxon>
        <taxon>Neoteleostei</taxon>
        <taxon>Acanthomorphata</taxon>
        <taxon>Ovalentaria</taxon>
        <taxon>Cichlomorphae</taxon>
        <taxon>Cichliformes</taxon>
        <taxon>Cichlidae</taxon>
        <taxon>New World cichlids</taxon>
        <taxon>Cichlasomatinae</taxon>
        <taxon>Heroini</taxon>
        <taxon>Amphilophus</taxon>
    </lineage>
</organism>
<dbReference type="GO" id="GO:0005525">
    <property type="term" value="F:GTP binding"/>
    <property type="evidence" value="ECO:0007669"/>
    <property type="project" value="UniProtKB-KW"/>
</dbReference>
<dbReference type="InterPro" id="IPR027417">
    <property type="entry name" value="P-loop_NTPase"/>
</dbReference>
<accession>A0A3Q0RNJ5</accession>
<evidence type="ECO:0000256" key="1">
    <source>
        <dbReference type="ARBA" id="ARBA00008535"/>
    </source>
</evidence>
<proteinExistence type="inferred from homology"/>
<reference evidence="5" key="1">
    <citation type="submission" date="2025-08" db="UniProtKB">
        <authorList>
            <consortium name="Ensembl"/>
        </authorList>
    </citation>
    <scope>IDENTIFICATION</scope>
</reference>
<keyword evidence="2" id="KW-0547">Nucleotide-binding</keyword>
<keyword evidence="6" id="KW-1185">Reference proteome</keyword>
<dbReference type="InterPro" id="IPR045058">
    <property type="entry name" value="GIMA/IAN/Toc"/>
</dbReference>
<feature type="domain" description="AIG1-type G" evidence="4">
    <location>
        <begin position="12"/>
        <end position="208"/>
    </location>
</feature>
<dbReference type="GeneTree" id="ENSGT01120000271858"/>
<keyword evidence="3" id="KW-0342">GTP-binding</keyword>
<dbReference type="FunFam" id="3.40.50.300:FF:000366">
    <property type="entry name" value="GTPase, IMAP family member 2"/>
    <property type="match status" value="1"/>
</dbReference>
<comment type="similarity">
    <text evidence="1">Belongs to the TRAFAC class TrmE-Era-EngA-EngB-Septin-like GTPase superfamily. AIG1/Toc34/Toc159-like paraseptin GTPase family. IAN subfamily.</text>
</comment>